<dbReference type="PANTHER" id="PTHR32024:SF1">
    <property type="entry name" value="KTR SYSTEM POTASSIUM UPTAKE PROTEIN B"/>
    <property type="match status" value="1"/>
</dbReference>
<dbReference type="InterPro" id="IPR004772">
    <property type="entry name" value="TrkH"/>
</dbReference>
<evidence type="ECO:0000256" key="8">
    <source>
        <dbReference type="ARBA" id="ARBA00023065"/>
    </source>
</evidence>
<gene>
    <name evidence="11" type="ORF">CPARK_000017400</name>
</gene>
<evidence type="ECO:0000256" key="1">
    <source>
        <dbReference type="ARBA" id="ARBA00004651"/>
    </source>
</evidence>
<evidence type="ECO:0000256" key="2">
    <source>
        <dbReference type="ARBA" id="ARBA00022448"/>
    </source>
</evidence>
<keyword evidence="7 10" id="KW-1133">Transmembrane helix</keyword>
<dbReference type="InterPro" id="IPR003445">
    <property type="entry name" value="Cat_transpt"/>
</dbReference>
<feature type="transmembrane region" description="Helical" evidence="10">
    <location>
        <begin position="7"/>
        <end position="27"/>
    </location>
</feature>
<dbReference type="Proteomes" id="UP001319803">
    <property type="component" value="Chromosome"/>
</dbReference>
<feature type="transmembrane region" description="Helical" evidence="10">
    <location>
        <begin position="183"/>
        <end position="203"/>
    </location>
</feature>
<evidence type="ECO:0000256" key="10">
    <source>
        <dbReference type="SAM" id="Phobius"/>
    </source>
</evidence>
<evidence type="ECO:0000256" key="4">
    <source>
        <dbReference type="ARBA" id="ARBA00022538"/>
    </source>
</evidence>
<evidence type="ECO:0000256" key="7">
    <source>
        <dbReference type="ARBA" id="ARBA00022989"/>
    </source>
</evidence>
<keyword evidence="6" id="KW-0630">Potassium</keyword>
<dbReference type="NCBIfam" id="TIGR00933">
    <property type="entry name" value="2a38"/>
    <property type="match status" value="1"/>
</dbReference>
<feature type="transmembrane region" description="Helical" evidence="10">
    <location>
        <begin position="388"/>
        <end position="405"/>
    </location>
</feature>
<feature type="transmembrane region" description="Helical" evidence="10">
    <location>
        <begin position="224"/>
        <end position="246"/>
    </location>
</feature>
<keyword evidence="2" id="KW-0813">Transport</keyword>
<feature type="transmembrane region" description="Helical" evidence="10">
    <location>
        <begin position="345"/>
        <end position="367"/>
    </location>
</feature>
<organism evidence="11 12">
    <name type="scientific">cyanobacterium endosymbiont of Braarudosphaera bigelowii</name>
    <dbReference type="NCBI Taxonomy" id="1285375"/>
    <lineage>
        <taxon>Bacteria</taxon>
        <taxon>Bacillati</taxon>
        <taxon>Cyanobacteriota</taxon>
        <taxon>Cyanophyceae</taxon>
        <taxon>Oscillatoriophycideae</taxon>
        <taxon>Chroococcales</taxon>
        <taxon>Aphanothecaceae</taxon>
        <taxon>Candidatus Atelocyanobacterium</taxon>
        <taxon>Candidatus Atelocyanobacterium thalassae</taxon>
    </lineage>
</organism>
<dbReference type="RefSeq" id="WP_229637400.1">
    <property type="nucleotide sequence ID" value="NZ_AP024987.1"/>
</dbReference>
<keyword evidence="4" id="KW-0633">Potassium transport</keyword>
<evidence type="ECO:0000256" key="6">
    <source>
        <dbReference type="ARBA" id="ARBA00022958"/>
    </source>
</evidence>
<accession>A0ABN6K254</accession>
<name>A0ABN6K254_9CHRO</name>
<dbReference type="EMBL" id="AP024987">
    <property type="protein sequence ID" value="BDA39335.1"/>
    <property type="molecule type" value="Genomic_DNA"/>
</dbReference>
<protein>
    <submittedName>
        <fullName evidence="11">Ktr system potassium uptake protein B</fullName>
    </submittedName>
</protein>
<evidence type="ECO:0000313" key="11">
    <source>
        <dbReference type="EMBL" id="BDA39335.1"/>
    </source>
</evidence>
<feature type="transmembrane region" description="Helical" evidence="10">
    <location>
        <begin position="33"/>
        <end position="55"/>
    </location>
</feature>
<keyword evidence="8" id="KW-0406">Ion transport</keyword>
<feature type="transmembrane region" description="Helical" evidence="10">
    <location>
        <begin position="411"/>
        <end position="435"/>
    </location>
</feature>
<evidence type="ECO:0000256" key="5">
    <source>
        <dbReference type="ARBA" id="ARBA00022692"/>
    </source>
</evidence>
<keyword evidence="5 10" id="KW-0812">Transmembrane</keyword>
<dbReference type="PANTHER" id="PTHR32024">
    <property type="entry name" value="TRK SYSTEM POTASSIUM UPTAKE PROTEIN TRKG-RELATED"/>
    <property type="match status" value="1"/>
</dbReference>
<sequence length="454" mass="49394">MTIARTICLGFLAVILVGTLLLMLPFATSDGSWSNPLVALFTSTSAVCVTGLVVVDTGSYFSFWGQLVILLLIQVGGLGYMTTTTFLILILGRKFDLRQKLAIKEPFDSSHLYGSSQNIIISIIATTMIFEILGILLMLNVFSDKYGTFQGLWIATFHSISAWNNAGFSLFPDSLISVGDSFIINFVISVLIIFGGIGYQVIIEMYIAIRHKLKNKQERLGFSLNFKVAISTTVTLLIAGTIIFLITEYNNQATLGLLNFHNKLLTAWFQSVTTRTAGFNSIDIRNMTFAGLFLTMGLMFVGASSNGTGGGIKTTTLCILTNCTRSVLKGNHEVVMFRREVPVSLTLKAVAVVFGSTNMVVLMTLLISLSEASLNPTFFDSGISSLQVLFEVISAFATVGLSTGITADLSFLSQLLLILTMYVGRVGILVFIAAISKESRPRLIQYPEETLLVG</sequence>
<reference evidence="11 12" key="1">
    <citation type="submission" date="2021-08" db="EMBL/GenBank/DDBJ databases">
        <title>Endosymbiont genome of Braarudosphaera bigelowii.</title>
        <authorList>
            <person name="Suzuki S."/>
            <person name="Ishida K."/>
        </authorList>
    </citation>
    <scope>NUCLEOTIDE SEQUENCE [LARGE SCALE GENOMIC DNA]</scope>
    <source>
        <strain evidence="11">CPSB-1</strain>
    </source>
</reference>
<evidence type="ECO:0000256" key="3">
    <source>
        <dbReference type="ARBA" id="ARBA00022475"/>
    </source>
</evidence>
<evidence type="ECO:0000313" key="12">
    <source>
        <dbReference type="Proteomes" id="UP001319803"/>
    </source>
</evidence>
<dbReference type="Pfam" id="PF02386">
    <property type="entry name" value="TrkH"/>
    <property type="match status" value="1"/>
</dbReference>
<proteinExistence type="predicted"/>
<feature type="transmembrane region" description="Helical" evidence="10">
    <location>
        <begin position="151"/>
        <end position="171"/>
    </location>
</feature>
<keyword evidence="9 10" id="KW-0472">Membrane</keyword>
<feature type="transmembrane region" description="Helical" evidence="10">
    <location>
        <begin position="67"/>
        <end position="91"/>
    </location>
</feature>
<feature type="transmembrane region" description="Helical" evidence="10">
    <location>
        <begin position="119"/>
        <end position="139"/>
    </location>
</feature>
<comment type="subcellular location">
    <subcellularLocation>
        <location evidence="1">Cell membrane</location>
        <topology evidence="1">Multi-pass membrane protein</topology>
    </subcellularLocation>
</comment>
<keyword evidence="12" id="KW-1185">Reference proteome</keyword>
<keyword evidence="3" id="KW-1003">Cell membrane</keyword>
<evidence type="ECO:0000256" key="9">
    <source>
        <dbReference type="ARBA" id="ARBA00023136"/>
    </source>
</evidence>